<feature type="compositionally biased region" description="Polar residues" evidence="1">
    <location>
        <begin position="217"/>
        <end position="230"/>
    </location>
</feature>
<evidence type="ECO:0000313" key="2">
    <source>
        <dbReference type="EMBL" id="KAJ9177206.1"/>
    </source>
</evidence>
<feature type="compositionally biased region" description="Basic and acidic residues" evidence="1">
    <location>
        <begin position="178"/>
        <end position="216"/>
    </location>
</feature>
<keyword evidence="3" id="KW-1185">Reference proteome</keyword>
<dbReference type="Proteomes" id="UP001174677">
    <property type="component" value="Chromosome 7"/>
</dbReference>
<evidence type="ECO:0000256" key="1">
    <source>
        <dbReference type="SAM" id="MobiDB-lite"/>
    </source>
</evidence>
<feature type="compositionally biased region" description="Basic and acidic residues" evidence="1">
    <location>
        <begin position="262"/>
        <end position="284"/>
    </location>
</feature>
<sequence length="426" mass="47393">MQQARDVIQISMEIKYVKGGGLVNQNPEELGGLNEGAKTIEVINILKELLKAVRDAKMEAEIYGCVWQSMESNLGSCIRKTEESNQVTYHVNEKINNGKQLVDMCVSETYFCSCFKKPKCFQKPTYMNELQDLDNTLRRFCQRVEQEARKPSDTRVATGQNVNPAKVIHGGLGVKPGGDMKDSEMENNEKKKGTHAEGKNIHQEEKKSSGEIHESYLTDQKINGVSTKTAPSVDDKERQFVPRQVVPPRHEQSLIHVPGESGDSKLKQQREEQTQKPINPKDNEPINPMDNDSVSSHSDGLVKQSKKKDVRKEVERSNPSQKFGLVPNHNSSSHPRQPPETKGIGEKTGSSGPTVNCLPMSNDDVSSIPILPPKTTVGWDTSKKFTKESPMDVASAVVSSAPLGFGEIPLAKERFRNEVHGTNLYF</sequence>
<comment type="caution">
    <text evidence="2">The sequence shown here is derived from an EMBL/GenBank/DDBJ whole genome shotgun (WGS) entry which is preliminary data.</text>
</comment>
<protein>
    <submittedName>
        <fullName evidence="2">Uncharacterized protein</fullName>
    </submittedName>
</protein>
<name>A0ABQ9MAN7_HEVBR</name>
<evidence type="ECO:0000313" key="3">
    <source>
        <dbReference type="Proteomes" id="UP001174677"/>
    </source>
</evidence>
<dbReference type="EMBL" id="JARPOI010000007">
    <property type="protein sequence ID" value="KAJ9177206.1"/>
    <property type="molecule type" value="Genomic_DNA"/>
</dbReference>
<proteinExistence type="predicted"/>
<organism evidence="2 3">
    <name type="scientific">Hevea brasiliensis</name>
    <name type="common">Para rubber tree</name>
    <name type="synonym">Siphonia brasiliensis</name>
    <dbReference type="NCBI Taxonomy" id="3981"/>
    <lineage>
        <taxon>Eukaryota</taxon>
        <taxon>Viridiplantae</taxon>
        <taxon>Streptophyta</taxon>
        <taxon>Embryophyta</taxon>
        <taxon>Tracheophyta</taxon>
        <taxon>Spermatophyta</taxon>
        <taxon>Magnoliopsida</taxon>
        <taxon>eudicotyledons</taxon>
        <taxon>Gunneridae</taxon>
        <taxon>Pentapetalae</taxon>
        <taxon>rosids</taxon>
        <taxon>fabids</taxon>
        <taxon>Malpighiales</taxon>
        <taxon>Euphorbiaceae</taxon>
        <taxon>Crotonoideae</taxon>
        <taxon>Micrandreae</taxon>
        <taxon>Hevea</taxon>
    </lineage>
</organism>
<gene>
    <name evidence="2" type="ORF">P3X46_012445</name>
</gene>
<accession>A0ABQ9MAN7</accession>
<reference evidence="2" key="1">
    <citation type="journal article" date="2023" name="Plant Biotechnol. J.">
        <title>Chromosome-level wild Hevea brasiliensis genome provides new tools for genomic-assisted breeding and valuable loci to elevate rubber yield.</title>
        <authorList>
            <person name="Cheng H."/>
            <person name="Song X."/>
            <person name="Hu Y."/>
            <person name="Wu T."/>
            <person name="Yang Q."/>
            <person name="An Z."/>
            <person name="Feng S."/>
            <person name="Deng Z."/>
            <person name="Wu W."/>
            <person name="Zeng X."/>
            <person name="Tu M."/>
            <person name="Wang X."/>
            <person name="Huang H."/>
        </authorList>
    </citation>
    <scope>NUCLEOTIDE SEQUENCE</scope>
    <source>
        <strain evidence="2">MT/VB/25A 57/8</strain>
    </source>
</reference>
<feature type="region of interest" description="Disordered" evidence="1">
    <location>
        <begin position="166"/>
        <end position="378"/>
    </location>
</feature>